<dbReference type="Pfam" id="PF22827">
    <property type="entry name" value="GldL_N"/>
    <property type="match status" value="1"/>
</dbReference>
<protein>
    <submittedName>
        <fullName evidence="4">Protein involved in gliding motility GldL</fullName>
    </submittedName>
</protein>
<organism evidence="4 5">
    <name type="scientific">Capnocytophaga granulosa</name>
    <dbReference type="NCBI Taxonomy" id="45242"/>
    <lineage>
        <taxon>Bacteria</taxon>
        <taxon>Pseudomonadati</taxon>
        <taxon>Bacteroidota</taxon>
        <taxon>Flavobacteriia</taxon>
        <taxon>Flavobacteriales</taxon>
        <taxon>Flavobacteriaceae</taxon>
        <taxon>Capnocytophaga</taxon>
    </lineage>
</organism>
<sequence length="233" mass="25179">MAQSKSSKKIMNMVYGLGASVVILGALFKLLHWEISLGSIKLGGGVLLATGLITEAIIFAIAAFEPVEEGLHWERVFPELAGGEPRQLNFAGGAAPQQLGYQNEQETQLLRESLSEKLDNILREAHIDAELMNSLAKSIRNFEGAARNIGPAADAVASTQKYGEELTTAAVHLEALNSLYRIQLERTELQVNAQEGMVDNLNSLNAQVNSFKEHLKSLNTVYGGMLSAMGGAR</sequence>
<proteinExistence type="predicted"/>
<evidence type="ECO:0000256" key="2">
    <source>
        <dbReference type="SAM" id="Phobius"/>
    </source>
</evidence>
<keyword evidence="5" id="KW-1185">Reference proteome</keyword>
<keyword evidence="2" id="KW-1133">Transmembrane helix</keyword>
<evidence type="ECO:0000313" key="5">
    <source>
        <dbReference type="Proteomes" id="UP000182771"/>
    </source>
</evidence>
<comment type="caution">
    <text evidence="4">The sequence shown here is derived from an EMBL/GenBank/DDBJ whole genome shotgun (WGS) entry which is preliminary data.</text>
</comment>
<evidence type="ECO:0000313" key="4">
    <source>
        <dbReference type="EMBL" id="SDW66982.1"/>
    </source>
</evidence>
<reference evidence="4 5" key="1">
    <citation type="submission" date="2016-10" db="EMBL/GenBank/DDBJ databases">
        <authorList>
            <person name="Varghese N."/>
            <person name="Submissions S."/>
        </authorList>
    </citation>
    <scope>NUCLEOTIDE SEQUENCE [LARGE SCALE GENOMIC DNA]</scope>
    <source>
        <strain evidence="4 5">DSM 11449</strain>
    </source>
</reference>
<feature type="transmembrane region" description="Helical" evidence="2">
    <location>
        <begin position="43"/>
        <end position="64"/>
    </location>
</feature>
<dbReference type="NCBIfam" id="TIGR03513">
    <property type="entry name" value="GldL_gliding"/>
    <property type="match status" value="1"/>
</dbReference>
<evidence type="ECO:0000256" key="1">
    <source>
        <dbReference type="SAM" id="Coils"/>
    </source>
</evidence>
<keyword evidence="1" id="KW-0175">Coiled coil</keyword>
<keyword evidence="2" id="KW-0472">Membrane</keyword>
<dbReference type="Proteomes" id="UP000182771">
    <property type="component" value="Unassembled WGS sequence"/>
</dbReference>
<accession>A0A1H2VFB1</accession>
<name>A0A1H2VFB1_9FLAO</name>
<feature type="coiled-coil region" evidence="1">
    <location>
        <begin position="184"/>
        <end position="221"/>
    </location>
</feature>
<dbReference type="AlphaFoldDB" id="A0A1H2VFB1"/>
<feature type="domain" description="Gliding motility protein GldL-like N-terminal" evidence="3">
    <location>
        <begin position="14"/>
        <end position="82"/>
    </location>
</feature>
<dbReference type="InterPro" id="IPR019852">
    <property type="entry name" value="Motility-assoc_prot_GldL"/>
</dbReference>
<dbReference type="RefSeq" id="WP_016420522.1">
    <property type="nucleotide sequence ID" value="NZ_FNND01000003.1"/>
</dbReference>
<dbReference type="GeneID" id="85016902"/>
<dbReference type="OrthoDB" id="1466660at2"/>
<dbReference type="EMBL" id="FNND01000003">
    <property type="protein sequence ID" value="SDW66982.1"/>
    <property type="molecule type" value="Genomic_DNA"/>
</dbReference>
<keyword evidence="2" id="KW-0812">Transmembrane</keyword>
<gene>
    <name evidence="4" type="ORF">SAMN05444420_103165</name>
</gene>
<feature type="transmembrane region" description="Helical" evidence="2">
    <location>
        <begin position="12"/>
        <end position="31"/>
    </location>
</feature>
<evidence type="ECO:0000259" key="3">
    <source>
        <dbReference type="Pfam" id="PF22827"/>
    </source>
</evidence>
<dbReference type="InterPro" id="IPR055087">
    <property type="entry name" value="GldL-like_N"/>
</dbReference>